<accession>A0A967AV94</accession>
<dbReference type="InterPro" id="IPR013105">
    <property type="entry name" value="TPR_2"/>
</dbReference>
<dbReference type="EMBL" id="VIKU02000005">
    <property type="protein sequence ID" value="NHF60863.1"/>
    <property type="molecule type" value="Genomic_DNA"/>
</dbReference>
<comment type="caution">
    <text evidence="4">The sequence shown here is derived from an EMBL/GenBank/DDBJ whole genome shotgun (WGS) entry which is preliminary data.</text>
</comment>
<dbReference type="Pfam" id="PF07719">
    <property type="entry name" value="TPR_2"/>
    <property type="match status" value="1"/>
</dbReference>
<gene>
    <name evidence="4" type="ORF">FK220_016030</name>
</gene>
<keyword evidence="2 3" id="KW-0802">TPR repeat</keyword>
<dbReference type="InterPro" id="IPR011990">
    <property type="entry name" value="TPR-like_helical_dom_sf"/>
</dbReference>
<dbReference type="Proteomes" id="UP000707206">
    <property type="component" value="Unassembled WGS sequence"/>
</dbReference>
<dbReference type="PANTHER" id="PTHR12558">
    <property type="entry name" value="CELL DIVISION CYCLE 16,23,27"/>
    <property type="match status" value="1"/>
</dbReference>
<organism evidence="4 5">
    <name type="scientific">Pelagihabitans pacificus</name>
    <dbReference type="NCBI Taxonomy" id="2696054"/>
    <lineage>
        <taxon>Bacteria</taxon>
        <taxon>Pseudomonadati</taxon>
        <taxon>Bacteroidota</taxon>
        <taxon>Flavobacteriia</taxon>
        <taxon>Flavobacteriales</taxon>
        <taxon>Flavobacteriaceae</taxon>
        <taxon>Pelagihabitans</taxon>
    </lineage>
</organism>
<dbReference type="RefSeq" id="WP_152575359.1">
    <property type="nucleotide sequence ID" value="NZ_VIKU02000005.1"/>
</dbReference>
<name>A0A967AV94_9FLAO</name>
<keyword evidence="5" id="KW-1185">Reference proteome</keyword>
<keyword evidence="1" id="KW-0677">Repeat</keyword>
<dbReference type="PROSITE" id="PS50005">
    <property type="entry name" value="TPR"/>
    <property type="match status" value="1"/>
</dbReference>
<feature type="repeat" description="TPR" evidence="3">
    <location>
        <begin position="171"/>
        <end position="204"/>
    </location>
</feature>
<dbReference type="InterPro" id="IPR019734">
    <property type="entry name" value="TPR_rpt"/>
</dbReference>
<reference evidence="4" key="1">
    <citation type="submission" date="2019-07" db="EMBL/GenBank/DDBJ databases">
        <authorList>
            <person name="De-Chao Zhang Q."/>
        </authorList>
    </citation>
    <scope>NUCLEOTIDE SEQUENCE</scope>
    <source>
        <strain evidence="4">TP-CH-4</strain>
    </source>
</reference>
<dbReference type="SUPFAM" id="SSF48452">
    <property type="entry name" value="TPR-like"/>
    <property type="match status" value="1"/>
</dbReference>
<dbReference type="Pfam" id="PF13181">
    <property type="entry name" value="TPR_8"/>
    <property type="match status" value="1"/>
</dbReference>
<dbReference type="SMART" id="SM00028">
    <property type="entry name" value="TPR"/>
    <property type="match status" value="3"/>
</dbReference>
<evidence type="ECO:0000256" key="3">
    <source>
        <dbReference type="PROSITE-ProRule" id="PRU00339"/>
    </source>
</evidence>
<protein>
    <submittedName>
        <fullName evidence="4">Tetratricopeptide repeat protein</fullName>
    </submittedName>
</protein>
<evidence type="ECO:0000313" key="4">
    <source>
        <dbReference type="EMBL" id="NHF60863.1"/>
    </source>
</evidence>
<evidence type="ECO:0000256" key="2">
    <source>
        <dbReference type="ARBA" id="ARBA00022803"/>
    </source>
</evidence>
<sequence length="325" mass="37582">MKRIAVNRYWLLKKVRPVLLAIILLPLSSCRDRKQENPAATAGPRTFTTPLGKEFQLPEPSEKMLDLYQTAKVTYGSNPEDIDALIWYGRRTAYLGEYERAIAIYSEGIKKFPKNARLYRHRGHRYISLRHFDKAIADLEKASRLIRGTENEIEPDGLPNALNIPVSTLHGNIWYHLGLAYYLKHDYQKALAAYQKCREVGDNDDNLVSSTHWLYMIQRRLGNPERADTQLDSITANLKIIENHSYYTLCKFYKDMLPIDSLQTVKIGSPSADAIVYGLANWYFYNDDKERSEALMERLVESTSWSSFGYIAAETDLLHYFEKTH</sequence>
<dbReference type="AlphaFoldDB" id="A0A967AV94"/>
<evidence type="ECO:0000256" key="1">
    <source>
        <dbReference type="ARBA" id="ARBA00022737"/>
    </source>
</evidence>
<reference evidence="4" key="2">
    <citation type="submission" date="2020-03" db="EMBL/GenBank/DDBJ databases">
        <title>Flavobacteriaceae bacterium strain TP-CH-4, a member of the family Flavobacteriaceae isolated from a deep-sea seamount.</title>
        <authorList>
            <person name="Zhang D.-C."/>
        </authorList>
    </citation>
    <scope>NUCLEOTIDE SEQUENCE</scope>
    <source>
        <strain evidence="4">TP-CH-4</strain>
    </source>
</reference>
<dbReference type="PANTHER" id="PTHR12558:SF13">
    <property type="entry name" value="CELL DIVISION CYCLE PROTEIN 27 HOMOLOG"/>
    <property type="match status" value="1"/>
</dbReference>
<proteinExistence type="predicted"/>
<dbReference type="Gene3D" id="1.25.40.10">
    <property type="entry name" value="Tetratricopeptide repeat domain"/>
    <property type="match status" value="1"/>
</dbReference>
<evidence type="ECO:0000313" key="5">
    <source>
        <dbReference type="Proteomes" id="UP000707206"/>
    </source>
</evidence>